<reference evidence="1 2" key="1">
    <citation type="submission" date="2020-08" db="EMBL/GenBank/DDBJ databases">
        <title>Genome sequence of Rhizobiales bacterium strain IZ6.</title>
        <authorList>
            <person name="Nakai R."/>
            <person name="Naganuma T."/>
        </authorList>
    </citation>
    <scope>NUCLEOTIDE SEQUENCE [LARGE SCALE GENOMIC DNA]</scope>
    <source>
        <strain evidence="1 2">IZ6</strain>
    </source>
</reference>
<proteinExistence type="predicted"/>
<organism evidence="1 2">
    <name type="scientific">Terrihabitans soli</name>
    <dbReference type="NCBI Taxonomy" id="708113"/>
    <lineage>
        <taxon>Bacteria</taxon>
        <taxon>Pseudomonadati</taxon>
        <taxon>Pseudomonadota</taxon>
        <taxon>Alphaproteobacteria</taxon>
        <taxon>Hyphomicrobiales</taxon>
        <taxon>Terrihabitans</taxon>
    </lineage>
</organism>
<evidence type="ECO:0000313" key="1">
    <source>
        <dbReference type="EMBL" id="BCJ89276.1"/>
    </source>
</evidence>
<protein>
    <submittedName>
        <fullName evidence="1">Uncharacterized protein</fullName>
    </submittedName>
</protein>
<dbReference type="Proteomes" id="UP000515317">
    <property type="component" value="Chromosome"/>
</dbReference>
<gene>
    <name evidence="1" type="ORF">IZ6_00110</name>
</gene>
<dbReference type="KEGG" id="tso:IZ6_00110"/>
<dbReference type="EMBL" id="AP023361">
    <property type="protein sequence ID" value="BCJ89276.1"/>
    <property type="molecule type" value="Genomic_DNA"/>
</dbReference>
<keyword evidence="2" id="KW-1185">Reference proteome</keyword>
<dbReference type="AlphaFoldDB" id="A0A6S6QJA6"/>
<name>A0A6S6QJA6_9HYPH</name>
<sequence length="69" mass="7680">MRLAGNAARFEDELVPTPFKNFTMNIEHMCLLTVCGDAGRTTSRMARSSSMEASGDPARELDWLRITSD</sequence>
<evidence type="ECO:0000313" key="2">
    <source>
        <dbReference type="Proteomes" id="UP000515317"/>
    </source>
</evidence>
<accession>A0A6S6QJA6</accession>